<dbReference type="InterPro" id="IPR011705">
    <property type="entry name" value="BACK"/>
</dbReference>
<evidence type="ECO:0000256" key="9">
    <source>
        <dbReference type="ARBA" id="ARBA00023242"/>
    </source>
</evidence>
<dbReference type="Proteomes" id="UP000822369">
    <property type="component" value="Chromosome 10"/>
</dbReference>
<gene>
    <name evidence="13" type="primary">keap1</name>
    <name evidence="13" type="ORF">G4P62_007768</name>
</gene>
<evidence type="ECO:0000256" key="10">
    <source>
        <dbReference type="ARBA" id="ARBA00056937"/>
    </source>
</evidence>
<dbReference type="PANTHER" id="PTHR45632:SF13">
    <property type="entry name" value="KELCH-LIKE PROTEIN 26"/>
    <property type="match status" value="1"/>
</dbReference>
<evidence type="ECO:0000259" key="12">
    <source>
        <dbReference type="PROSITE" id="PS50097"/>
    </source>
</evidence>
<name>A0A9D2Y4J1_NOTFU</name>
<comment type="pathway">
    <text evidence="3">Protein modification; protein ubiquitination.</text>
</comment>
<dbReference type="EMBL" id="JAAVVJ010000010">
    <property type="protein sequence ID" value="KAF7213153.1"/>
    <property type="molecule type" value="Genomic_DNA"/>
</dbReference>
<dbReference type="InterPro" id="IPR047098">
    <property type="entry name" value="KEAP1_BACK"/>
</dbReference>
<feature type="domain" description="BTB" evidence="12">
    <location>
        <begin position="48"/>
        <end position="120"/>
    </location>
</feature>
<dbReference type="PANTHER" id="PTHR45632">
    <property type="entry name" value="LD33804P"/>
    <property type="match status" value="1"/>
</dbReference>
<evidence type="ECO:0000256" key="2">
    <source>
        <dbReference type="ARBA" id="ARBA00004496"/>
    </source>
</evidence>
<evidence type="ECO:0000256" key="11">
    <source>
        <dbReference type="SAM" id="MobiDB-lite"/>
    </source>
</evidence>
<keyword evidence="7" id="KW-0677">Repeat</keyword>
<protein>
    <submittedName>
        <fullName evidence="13">Kelch like ECH associated protein 1</fullName>
    </submittedName>
</protein>
<dbReference type="InterPro" id="IPR011333">
    <property type="entry name" value="SKP1/BTB/POZ_sf"/>
</dbReference>
<evidence type="ECO:0000313" key="13">
    <source>
        <dbReference type="EMBL" id="KAF7213153.1"/>
    </source>
</evidence>
<dbReference type="Pfam" id="PF00651">
    <property type="entry name" value="BTB"/>
    <property type="match status" value="1"/>
</dbReference>
<sequence length="861" mass="96246">MTECLTECKALVTPSTRNGHRVFSYTLESHTSAAFAIMNELRLERQLCDVTLRVRYKDLEAVDFVAHKVVLASSSPVFRAMFTNGLKECGMEVVPIAGIHPRVMDRLIEFAYTASISVGEKCVIHVMNGAVMYQIDSVVKACCDFLVQQLDPSNAIGIASFAEQIGCTELHQKAREYIYMNFSQVATQEEFFNLSHCQLVNLISRDELNVRCESEVFQACVAWVRYDRENRRPYVQALLQAVRCHSLTPNFLQTQLQSLDWDPQCKDYLSQIFQDLTLHKPTKAIPCRTPMVPQLIYTAGGYFRQSLSYLEAYNPCTGAWLRLADLQVPRSGLAACVISGLFYAVGGRNNAPDGNMDSSALDCYNPMNNCWRPCAPMSVPRNRIGVGVIDGMVYAVGGSHGCIHHNSVERYDPERDQWQLVAPMLTRRIGVGVAVINRLLYAVGGFDGANRLNSCECYNPERDEWRTMAPMNTVRSGAGVCALGNHIYVMGGYDGTNQLNSVERYDVEADTWSFAASMRHRRSALGVTALHGHIYVLDPVLIPSGPPLTHTTVSERLISSTRARGEVTGEQHQHLTNLCFAEEQIGRGGREVGGEERGREISLLKRGAVSFFFLISFLSCERCLAPLCSPSPSPPPPLLCSSSHSDSPPSSAVGSQLSISLPPSLSPYLPRALLGSSGLLRRRRMSRRESPPPPPPPPQLLGGQRGECEDRPERAEPLSDAEREIIQDTWGHVYKSCEDVGVSVGIKEEFIEVRSDVKYLGIILDKHLKFDSQVEHVCNKVNTNLNCFRFIRRNLSHQTAKLYMHALIFPHLSYCITSWSQASSTTLKPIVLIYKQAIKIMDQKPLKWHHCRILRKQSSHF</sequence>
<evidence type="ECO:0000256" key="6">
    <source>
        <dbReference type="ARBA" id="ARBA00022490"/>
    </source>
</evidence>
<dbReference type="Gene3D" id="3.30.710.10">
    <property type="entry name" value="Potassium Channel Kv1.1, Chain A"/>
    <property type="match status" value="1"/>
</dbReference>
<dbReference type="GO" id="GO:0005634">
    <property type="term" value="C:nucleus"/>
    <property type="evidence" value="ECO:0007669"/>
    <property type="project" value="UniProtKB-SubCell"/>
</dbReference>
<dbReference type="FunFam" id="2.120.10.80:FF:000024">
    <property type="entry name" value="Kelch-like ECH-associated protein 1"/>
    <property type="match status" value="1"/>
</dbReference>
<dbReference type="CDD" id="cd18248">
    <property type="entry name" value="BTB_POZ_KLHL19_KEAP1"/>
    <property type="match status" value="1"/>
</dbReference>
<feature type="compositionally biased region" description="Basic and acidic residues" evidence="11">
    <location>
        <begin position="706"/>
        <end position="719"/>
    </location>
</feature>
<feature type="region of interest" description="Disordered" evidence="11">
    <location>
        <begin position="634"/>
        <end position="658"/>
    </location>
</feature>
<dbReference type="SMART" id="SM00612">
    <property type="entry name" value="Kelch"/>
    <property type="match status" value="5"/>
</dbReference>
<comment type="function">
    <text evidence="10">Substrate-specific adapter of a BCR (BTB-CUL3-RBX1) E3 ubiquitin ligase complex that regulates the response to oxidative stress by targeting nfe2l2/nrf2 for ubiquitination. Keap1 acts as a key sensor of oxidative and electrophilic stress: in normal conditions, the BCR(KEAP1) complex mediates ubiquitination and degradation of nfe2l2/nrf2, a transcription factor regulating expression of many cytoprotective genes. In response to oxidative stress, different electrophile metabolites trigger non-enzymatic covalent modifications of highly reactive cysteine residues in KEAP1, leading to inactivate the ubiquitin ligase activity of the BCR(KEAP1) complex, promoting nfe2l2/nrf2 nuclear accumulation and expression of phase II detoxifying enzymes.</text>
</comment>
<keyword evidence="9" id="KW-0539">Nucleus</keyword>
<dbReference type="InterPro" id="IPR030563">
    <property type="entry name" value="KEAP1_BTB_POZ_dom"/>
</dbReference>
<evidence type="ECO:0000256" key="1">
    <source>
        <dbReference type="ARBA" id="ARBA00004123"/>
    </source>
</evidence>
<evidence type="ECO:0000256" key="5">
    <source>
        <dbReference type="ARBA" id="ARBA00022441"/>
    </source>
</evidence>
<dbReference type="Pfam" id="PF01344">
    <property type="entry name" value="Kelch_1"/>
    <property type="match status" value="5"/>
</dbReference>
<dbReference type="GO" id="GO:0071379">
    <property type="term" value="P:cellular response to prostaglandin stimulus"/>
    <property type="evidence" value="ECO:0007669"/>
    <property type="project" value="UniProtKB-ARBA"/>
</dbReference>
<dbReference type="Pfam" id="PF07707">
    <property type="entry name" value="BACK"/>
    <property type="match status" value="1"/>
</dbReference>
<dbReference type="InterPro" id="IPR000210">
    <property type="entry name" value="BTB/POZ_dom"/>
</dbReference>
<comment type="similarity">
    <text evidence="4">Belongs to the KEAP1 family.</text>
</comment>
<dbReference type="InterPro" id="IPR015915">
    <property type="entry name" value="Kelch-typ_b-propeller"/>
</dbReference>
<keyword evidence="6" id="KW-0963">Cytoplasm</keyword>
<dbReference type="FunFam" id="1.25.40.420:FF:000001">
    <property type="entry name" value="Kelch-like family member 12"/>
    <property type="match status" value="1"/>
</dbReference>
<dbReference type="AlphaFoldDB" id="A0A9D2Y4J1"/>
<dbReference type="SMART" id="SM00225">
    <property type="entry name" value="BTB"/>
    <property type="match status" value="1"/>
</dbReference>
<dbReference type="InterPro" id="IPR006652">
    <property type="entry name" value="Kelch_1"/>
</dbReference>
<dbReference type="GO" id="GO:0006511">
    <property type="term" value="P:ubiquitin-dependent protein catabolic process"/>
    <property type="evidence" value="ECO:0007669"/>
    <property type="project" value="UniProtKB-ARBA"/>
</dbReference>
<dbReference type="GO" id="GO:0030536">
    <property type="term" value="P:larval feeding behavior"/>
    <property type="evidence" value="ECO:0007669"/>
    <property type="project" value="UniProtKB-ARBA"/>
</dbReference>
<comment type="caution">
    <text evidence="13">The sequence shown here is derived from an EMBL/GenBank/DDBJ whole genome shotgun (WGS) entry which is preliminary data.</text>
</comment>
<proteinExistence type="inferred from homology"/>
<dbReference type="CDD" id="cd18458">
    <property type="entry name" value="BACK_KLHL19_KEAP1"/>
    <property type="match status" value="1"/>
</dbReference>
<keyword evidence="5" id="KW-0880">Kelch repeat</keyword>
<organism evidence="13 14">
    <name type="scientific">Nothobranchius furzeri</name>
    <name type="common">Turquoise killifish</name>
    <dbReference type="NCBI Taxonomy" id="105023"/>
    <lineage>
        <taxon>Eukaryota</taxon>
        <taxon>Metazoa</taxon>
        <taxon>Chordata</taxon>
        <taxon>Craniata</taxon>
        <taxon>Vertebrata</taxon>
        <taxon>Euteleostomi</taxon>
        <taxon>Actinopterygii</taxon>
        <taxon>Neopterygii</taxon>
        <taxon>Teleostei</taxon>
        <taxon>Neoteleostei</taxon>
        <taxon>Acanthomorphata</taxon>
        <taxon>Ovalentaria</taxon>
        <taxon>Atherinomorphae</taxon>
        <taxon>Cyprinodontiformes</taxon>
        <taxon>Nothobranchiidae</taxon>
        <taxon>Nothobranchius</taxon>
    </lineage>
</organism>
<keyword evidence="8" id="KW-0833">Ubl conjugation pathway</keyword>
<dbReference type="Gene3D" id="1.25.40.420">
    <property type="match status" value="1"/>
</dbReference>
<evidence type="ECO:0000256" key="8">
    <source>
        <dbReference type="ARBA" id="ARBA00022786"/>
    </source>
</evidence>
<evidence type="ECO:0000313" key="14">
    <source>
        <dbReference type="Proteomes" id="UP000822369"/>
    </source>
</evidence>
<feature type="compositionally biased region" description="Low complexity" evidence="11">
    <location>
        <begin position="639"/>
        <end position="658"/>
    </location>
</feature>
<dbReference type="SMART" id="SM00875">
    <property type="entry name" value="BACK"/>
    <property type="match status" value="1"/>
</dbReference>
<dbReference type="PROSITE" id="PS50097">
    <property type="entry name" value="BTB"/>
    <property type="match status" value="1"/>
</dbReference>
<evidence type="ECO:0000256" key="3">
    <source>
        <dbReference type="ARBA" id="ARBA00004906"/>
    </source>
</evidence>
<feature type="region of interest" description="Disordered" evidence="11">
    <location>
        <begin position="682"/>
        <end position="719"/>
    </location>
</feature>
<reference evidence="13" key="1">
    <citation type="submission" date="2020-03" db="EMBL/GenBank/DDBJ databases">
        <title>Intra-Species Differences in Population Size shape Life History and Genome Evolution.</title>
        <authorList>
            <person name="Willemsen D."/>
            <person name="Cui R."/>
            <person name="Valenzano D.R."/>
        </authorList>
    </citation>
    <scope>NUCLEOTIDE SEQUENCE</scope>
    <source>
        <strain evidence="13">GRZ</strain>
        <tissue evidence="13">Whole</tissue>
    </source>
</reference>
<evidence type="ECO:0000256" key="4">
    <source>
        <dbReference type="ARBA" id="ARBA00005288"/>
    </source>
</evidence>
<dbReference type="GO" id="GO:0005737">
    <property type="term" value="C:cytoplasm"/>
    <property type="evidence" value="ECO:0007669"/>
    <property type="project" value="UniProtKB-SubCell"/>
</dbReference>
<evidence type="ECO:0000256" key="7">
    <source>
        <dbReference type="ARBA" id="ARBA00022737"/>
    </source>
</evidence>
<dbReference type="SUPFAM" id="SSF117281">
    <property type="entry name" value="Kelch motif"/>
    <property type="match status" value="1"/>
</dbReference>
<dbReference type="FunFam" id="3.30.710.10:FF:000001">
    <property type="entry name" value="Kelch-like family member 20"/>
    <property type="match status" value="1"/>
</dbReference>
<comment type="subcellular location">
    <subcellularLocation>
        <location evidence="2">Cytoplasm</location>
    </subcellularLocation>
    <subcellularLocation>
        <location evidence="1">Nucleus</location>
    </subcellularLocation>
</comment>
<dbReference type="GO" id="GO:0071466">
    <property type="term" value="P:cellular response to xenobiotic stimulus"/>
    <property type="evidence" value="ECO:0007669"/>
    <property type="project" value="UniProtKB-ARBA"/>
</dbReference>
<dbReference type="GO" id="GO:0016567">
    <property type="term" value="P:protein ubiquitination"/>
    <property type="evidence" value="ECO:0007669"/>
    <property type="project" value="UniProtKB-ARBA"/>
</dbReference>
<dbReference type="Gene3D" id="2.120.10.80">
    <property type="entry name" value="Kelch-type beta propeller"/>
    <property type="match status" value="1"/>
</dbReference>
<accession>A0A9D2Y4J1</accession>
<dbReference type="SUPFAM" id="SSF54695">
    <property type="entry name" value="POZ domain"/>
    <property type="match status" value="1"/>
</dbReference>